<name>A0A1Y2F281_9FUNG</name>
<feature type="transmembrane region" description="Helical" evidence="1">
    <location>
        <begin position="57"/>
        <end position="76"/>
    </location>
</feature>
<dbReference type="STRING" id="1754190.A0A1Y2F281"/>
<evidence type="ECO:0000313" key="3">
    <source>
        <dbReference type="Proteomes" id="UP000193920"/>
    </source>
</evidence>
<reference evidence="2 3" key="1">
    <citation type="submission" date="2016-08" db="EMBL/GenBank/DDBJ databases">
        <title>A Parts List for Fungal Cellulosomes Revealed by Comparative Genomics.</title>
        <authorList>
            <consortium name="DOE Joint Genome Institute"/>
            <person name="Haitjema C.H."/>
            <person name="Gilmore S.P."/>
            <person name="Henske J.K."/>
            <person name="Solomon K.V."/>
            <person name="De Groot R."/>
            <person name="Kuo A."/>
            <person name="Mondo S.J."/>
            <person name="Salamov A.A."/>
            <person name="Labutti K."/>
            <person name="Zhao Z."/>
            <person name="Chiniquy J."/>
            <person name="Barry K."/>
            <person name="Brewer H.M."/>
            <person name="Purvine S.O."/>
            <person name="Wright A.T."/>
            <person name="Boxma B."/>
            <person name="Van Alen T."/>
            <person name="Hackstein J.H."/>
            <person name="Baker S.E."/>
            <person name="Grigoriev I.V."/>
            <person name="O'Malley M.A."/>
        </authorList>
    </citation>
    <scope>NUCLEOTIDE SEQUENCE [LARGE SCALE GENOMIC DNA]</scope>
    <source>
        <strain evidence="2 3">G1</strain>
    </source>
</reference>
<evidence type="ECO:0000313" key="2">
    <source>
        <dbReference type="EMBL" id="ORY77953.1"/>
    </source>
</evidence>
<keyword evidence="3" id="KW-1185">Reference proteome</keyword>
<keyword evidence="1" id="KW-1133">Transmembrane helix</keyword>
<feature type="transmembrane region" description="Helical" evidence="1">
    <location>
        <begin position="234"/>
        <end position="257"/>
    </location>
</feature>
<protein>
    <submittedName>
        <fullName evidence="2">Uncharacterized protein</fullName>
    </submittedName>
</protein>
<organism evidence="2 3">
    <name type="scientific">Neocallimastix californiae</name>
    <dbReference type="NCBI Taxonomy" id="1754190"/>
    <lineage>
        <taxon>Eukaryota</taxon>
        <taxon>Fungi</taxon>
        <taxon>Fungi incertae sedis</taxon>
        <taxon>Chytridiomycota</taxon>
        <taxon>Chytridiomycota incertae sedis</taxon>
        <taxon>Neocallimastigomycetes</taxon>
        <taxon>Neocallimastigales</taxon>
        <taxon>Neocallimastigaceae</taxon>
        <taxon>Neocallimastix</taxon>
    </lineage>
</organism>
<keyword evidence="1" id="KW-0812">Transmembrane</keyword>
<comment type="caution">
    <text evidence="2">The sequence shown here is derived from an EMBL/GenBank/DDBJ whole genome shotgun (WGS) entry which is preliminary data.</text>
</comment>
<dbReference type="Proteomes" id="UP000193920">
    <property type="component" value="Unassembled WGS sequence"/>
</dbReference>
<dbReference type="EMBL" id="MCOG01000018">
    <property type="protein sequence ID" value="ORY77953.1"/>
    <property type="molecule type" value="Genomic_DNA"/>
</dbReference>
<feature type="transmembrane region" description="Helical" evidence="1">
    <location>
        <begin position="96"/>
        <end position="113"/>
    </location>
</feature>
<keyword evidence="1" id="KW-0472">Membrane</keyword>
<sequence length="454" mass="53025">MQDILKYGLSLSPSPASNKFEYIDGWQKIFNAFIMSSYFPWVCLILIINGRNWKKPVILILIGNWFFRGIGDILMASMDVRPHEPNTYWPFSRINWYVGYTFAHVFWFLGEIIGDWYPLMRTKIVTNNKKKMIWVYITCIFYNFTKVLAMFCGFINFPINLKVTDEKAVTTDDINEYNIAWWSIIALMHFASCLYDLSIIITLNSSLPKSITKIDNYRKIGFLEKFKKISEFRIIFSMLASLIFLPFVTTFVIFLILDFRSENSKYIQKSDAEIEQLRIAVLNFNYALMYMDQILLRYYMGRSKKGSSSGRSMGSTTLGASMGSTIGRSIGSIMERSLGRSMKSTLDRYNSEYISYNSKFNNSTETLFKESQSQQYISDKNSIMTYYYSENSNNDYYSQKSLSYSIDDKPILQNSNINISYSSIPRSSDIFFSINNENKKDSSFYLYNLKNNKY</sequence>
<feature type="transmembrane region" description="Helical" evidence="1">
    <location>
        <begin position="133"/>
        <end position="159"/>
    </location>
</feature>
<proteinExistence type="predicted"/>
<feature type="transmembrane region" description="Helical" evidence="1">
    <location>
        <begin position="29"/>
        <end position="50"/>
    </location>
</feature>
<evidence type="ECO:0000256" key="1">
    <source>
        <dbReference type="SAM" id="Phobius"/>
    </source>
</evidence>
<dbReference type="AlphaFoldDB" id="A0A1Y2F281"/>
<feature type="transmembrane region" description="Helical" evidence="1">
    <location>
        <begin position="179"/>
        <end position="203"/>
    </location>
</feature>
<gene>
    <name evidence="2" type="ORF">LY90DRAFT_501278</name>
</gene>
<accession>A0A1Y2F281</accession>